<feature type="transmembrane region" description="Helical" evidence="1">
    <location>
        <begin position="303"/>
        <end position="323"/>
    </location>
</feature>
<accession>A0AAD1M957</accession>
<feature type="transmembrane region" description="Helical" evidence="1">
    <location>
        <begin position="201"/>
        <end position="219"/>
    </location>
</feature>
<dbReference type="GO" id="GO:0016020">
    <property type="term" value="C:membrane"/>
    <property type="evidence" value="ECO:0007669"/>
    <property type="project" value="TreeGrafter"/>
</dbReference>
<feature type="transmembrane region" description="Helical" evidence="1">
    <location>
        <begin position="148"/>
        <end position="168"/>
    </location>
</feature>
<feature type="transmembrane region" description="Helical" evidence="1">
    <location>
        <begin position="12"/>
        <end position="30"/>
    </location>
</feature>
<reference evidence="3 4" key="1">
    <citation type="journal article" date="2019" name="Emerg. Microbes Infect.">
        <title>Comprehensive subspecies identification of 175 nontuberculous mycobacteria species based on 7547 genomic profiles.</title>
        <authorList>
            <person name="Matsumoto Y."/>
            <person name="Kinjo T."/>
            <person name="Motooka D."/>
            <person name="Nabeya D."/>
            <person name="Jung N."/>
            <person name="Uechi K."/>
            <person name="Horii T."/>
            <person name="Iida T."/>
            <person name="Fujita J."/>
            <person name="Nakamura S."/>
        </authorList>
    </citation>
    <scope>NUCLEOTIDE SEQUENCE [LARGE SCALE GENOMIC DNA]</scope>
    <source>
        <strain evidence="3 4">JCM 6375</strain>
    </source>
</reference>
<dbReference type="PANTHER" id="PTHR23028:SF53">
    <property type="entry name" value="ACYL_TRANSF_3 DOMAIN-CONTAINING PROTEIN"/>
    <property type="match status" value="1"/>
</dbReference>
<feature type="transmembrane region" description="Helical" evidence="1">
    <location>
        <begin position="250"/>
        <end position="267"/>
    </location>
</feature>
<feature type="transmembrane region" description="Helical" evidence="1">
    <location>
        <begin position="175"/>
        <end position="195"/>
    </location>
</feature>
<organism evidence="3 4">
    <name type="scientific">Mycolicibacterium moriokaense</name>
    <dbReference type="NCBI Taxonomy" id="39691"/>
    <lineage>
        <taxon>Bacteria</taxon>
        <taxon>Bacillati</taxon>
        <taxon>Actinomycetota</taxon>
        <taxon>Actinomycetes</taxon>
        <taxon>Mycobacteriales</taxon>
        <taxon>Mycobacteriaceae</taxon>
        <taxon>Mycolicibacterium</taxon>
    </lineage>
</organism>
<dbReference type="GO" id="GO:0016747">
    <property type="term" value="F:acyltransferase activity, transferring groups other than amino-acyl groups"/>
    <property type="evidence" value="ECO:0007669"/>
    <property type="project" value="InterPro"/>
</dbReference>
<dbReference type="GO" id="GO:0009103">
    <property type="term" value="P:lipopolysaccharide biosynthetic process"/>
    <property type="evidence" value="ECO:0007669"/>
    <property type="project" value="TreeGrafter"/>
</dbReference>
<dbReference type="PANTHER" id="PTHR23028">
    <property type="entry name" value="ACETYLTRANSFERASE"/>
    <property type="match status" value="1"/>
</dbReference>
<dbReference type="Proteomes" id="UP000466681">
    <property type="component" value="Chromosome"/>
</dbReference>
<dbReference type="InterPro" id="IPR002656">
    <property type="entry name" value="Acyl_transf_3_dom"/>
</dbReference>
<evidence type="ECO:0000256" key="1">
    <source>
        <dbReference type="SAM" id="Phobius"/>
    </source>
</evidence>
<feature type="transmembrane region" description="Helical" evidence="1">
    <location>
        <begin position="279"/>
        <end position="297"/>
    </location>
</feature>
<sequence>MLRHVFDPRRNALTAWRLVLATGVVFWHSWDLTGRSISHEPIMRLLSELFADGFFTISGFLIVAAWMRRPRLKEFWASRWLRIFPGLWVCLLVIAFVIAPIAAAYQHTTITLSSEIAYVLNNAVMNVGYAGIDGTPTGVPYPEVWNGAIWTLFFVLLCDLVVSVLGVVGLLKRRWTIPTLFVISLCWSACVSYSTFEVPTWPQALARFFLMFLAGAMFFQYQDRIPARWSLVALSVAVIVASGFMDNYRVIAALSVAYAIIVSGALVRRINLRYDLSYGVYIYGFPMQQLLATFGLAQLSPPVFFLAAMAATLPVAAASWLLVEKRAVALKRRLFKSFSERSQAPATAPRQPENRTPHT</sequence>
<keyword evidence="1" id="KW-1133">Transmembrane helix</keyword>
<keyword evidence="3" id="KW-0012">Acyltransferase</keyword>
<gene>
    <name evidence="3" type="ORF">MMOR_49750</name>
</gene>
<keyword evidence="1" id="KW-0472">Membrane</keyword>
<evidence type="ECO:0000313" key="4">
    <source>
        <dbReference type="Proteomes" id="UP000466681"/>
    </source>
</evidence>
<keyword evidence="1" id="KW-0812">Transmembrane</keyword>
<keyword evidence="3" id="KW-0808">Transferase</keyword>
<protein>
    <submittedName>
        <fullName evidence="3">Acyltransferase</fullName>
    </submittedName>
</protein>
<proteinExistence type="predicted"/>
<feature type="transmembrane region" description="Helical" evidence="1">
    <location>
        <begin position="50"/>
        <end position="68"/>
    </location>
</feature>
<dbReference type="RefSeq" id="WP_083157853.1">
    <property type="nucleotide sequence ID" value="NZ_AP022560.1"/>
</dbReference>
<feature type="transmembrane region" description="Helical" evidence="1">
    <location>
        <begin position="226"/>
        <end position="244"/>
    </location>
</feature>
<evidence type="ECO:0000313" key="3">
    <source>
        <dbReference type="EMBL" id="BBX04039.1"/>
    </source>
</evidence>
<keyword evidence="4" id="KW-1185">Reference proteome</keyword>
<dbReference type="InterPro" id="IPR050879">
    <property type="entry name" value="Acyltransferase_3"/>
</dbReference>
<feature type="domain" description="Acyltransferase 3" evidence="2">
    <location>
        <begin position="12"/>
        <end position="318"/>
    </location>
</feature>
<dbReference type="KEGG" id="mmor:MMOR_49750"/>
<dbReference type="Pfam" id="PF01757">
    <property type="entry name" value="Acyl_transf_3"/>
    <property type="match status" value="1"/>
</dbReference>
<name>A0AAD1M957_9MYCO</name>
<dbReference type="EMBL" id="AP022560">
    <property type="protein sequence ID" value="BBX04039.1"/>
    <property type="molecule type" value="Genomic_DNA"/>
</dbReference>
<dbReference type="AlphaFoldDB" id="A0AAD1M957"/>
<feature type="transmembrane region" description="Helical" evidence="1">
    <location>
        <begin position="80"/>
        <end position="105"/>
    </location>
</feature>
<evidence type="ECO:0000259" key="2">
    <source>
        <dbReference type="Pfam" id="PF01757"/>
    </source>
</evidence>